<keyword evidence="1" id="KW-0812">Transmembrane</keyword>
<dbReference type="AlphaFoldDB" id="A0A0K0G534"/>
<evidence type="ECO:0000313" key="2">
    <source>
        <dbReference type="Proteomes" id="UP000035680"/>
    </source>
</evidence>
<protein>
    <submittedName>
        <fullName evidence="3">Uncharacterized protein</fullName>
    </submittedName>
</protein>
<sequence>MILIKLQQEDFTVKSDPIYKHFSGNQMFSDTNFMSIYNKNETEIDKKINYGQKPNIWIKTWVEYYLVWQISSSCLSLITIFLKIVSLKLNQPLFLIPNIVSLFIDILINLLGFCRFHIYVQIF</sequence>
<feature type="transmembrane region" description="Helical" evidence="1">
    <location>
        <begin position="64"/>
        <end position="82"/>
    </location>
</feature>
<name>A0A0K0G534_STRVS</name>
<keyword evidence="1" id="KW-1133">Transmembrane helix</keyword>
<dbReference type="Proteomes" id="UP000035680">
    <property type="component" value="Unassembled WGS sequence"/>
</dbReference>
<proteinExistence type="predicted"/>
<dbReference type="WBParaSite" id="SVE_1984700.1">
    <property type="protein sequence ID" value="SVE_1984700.1"/>
    <property type="gene ID" value="SVE_1984700"/>
</dbReference>
<evidence type="ECO:0000256" key="1">
    <source>
        <dbReference type="SAM" id="Phobius"/>
    </source>
</evidence>
<feature type="transmembrane region" description="Helical" evidence="1">
    <location>
        <begin position="94"/>
        <end position="118"/>
    </location>
</feature>
<keyword evidence="1" id="KW-0472">Membrane</keyword>
<evidence type="ECO:0000313" key="3">
    <source>
        <dbReference type="WBParaSite" id="SVE_1984700.1"/>
    </source>
</evidence>
<organism evidence="2 3">
    <name type="scientific">Strongyloides venezuelensis</name>
    <name type="common">Threadworm</name>
    <dbReference type="NCBI Taxonomy" id="75913"/>
    <lineage>
        <taxon>Eukaryota</taxon>
        <taxon>Metazoa</taxon>
        <taxon>Ecdysozoa</taxon>
        <taxon>Nematoda</taxon>
        <taxon>Chromadorea</taxon>
        <taxon>Rhabditida</taxon>
        <taxon>Tylenchina</taxon>
        <taxon>Panagrolaimomorpha</taxon>
        <taxon>Strongyloidoidea</taxon>
        <taxon>Strongyloididae</taxon>
        <taxon>Strongyloides</taxon>
    </lineage>
</organism>
<keyword evidence="2" id="KW-1185">Reference proteome</keyword>
<reference evidence="2" key="1">
    <citation type="submission" date="2014-07" db="EMBL/GenBank/DDBJ databases">
        <authorList>
            <person name="Martin A.A"/>
            <person name="De Silva N."/>
        </authorList>
    </citation>
    <scope>NUCLEOTIDE SEQUENCE</scope>
</reference>
<accession>A0A0K0G534</accession>
<reference evidence="3" key="2">
    <citation type="submission" date="2015-08" db="UniProtKB">
        <authorList>
            <consortium name="WormBaseParasite"/>
        </authorList>
    </citation>
    <scope>IDENTIFICATION</scope>
</reference>